<dbReference type="InterPro" id="IPR000515">
    <property type="entry name" value="MetI-like"/>
</dbReference>
<keyword evidence="10" id="KW-1185">Reference proteome</keyword>
<sequence length="314" mass="32793">MLRIIGRRLVQLVPTALLATIVTFALLQLSPGGPATTIAGPDASPESIAQIESELGLDEPVALQYWNWLTNALTGDLGSSFIDRAPVTETLARAAPVTLEIAGLALAIATVVGVPLGVVSAVRRRSVLDESIRNASGLGIAVPEFWLAMIAIYLFALQLGWLPSGGFEPLSDGLGANLESVLMPAAVLATSGAAILTRQARSGMIRALDSKYVLAARAAGVRPSDIYLKLAVRNSLIPVVTVMGLVAGTLIGGSVLVERVFVLPGMGSLLIDSALAKDYPVTQGVMVVLIGLILVITLLVDVSYGLLDPRTRRS</sequence>
<evidence type="ECO:0000256" key="6">
    <source>
        <dbReference type="ARBA" id="ARBA00023136"/>
    </source>
</evidence>
<comment type="similarity">
    <text evidence="7">Belongs to the binding-protein-dependent transport system permease family.</text>
</comment>
<gene>
    <name evidence="9" type="ORF">KDL28_32040</name>
</gene>
<evidence type="ECO:0000256" key="2">
    <source>
        <dbReference type="ARBA" id="ARBA00022448"/>
    </source>
</evidence>
<feature type="transmembrane region" description="Helical" evidence="7">
    <location>
        <begin position="285"/>
        <end position="307"/>
    </location>
</feature>
<evidence type="ECO:0000313" key="10">
    <source>
        <dbReference type="Proteomes" id="UP001165283"/>
    </source>
</evidence>
<feature type="domain" description="ABC transmembrane type-1" evidence="8">
    <location>
        <begin position="95"/>
        <end position="300"/>
    </location>
</feature>
<dbReference type="PANTHER" id="PTHR43163:SF6">
    <property type="entry name" value="DIPEPTIDE TRANSPORT SYSTEM PERMEASE PROTEIN DPPB-RELATED"/>
    <property type="match status" value="1"/>
</dbReference>
<keyword evidence="3" id="KW-1003">Cell membrane</keyword>
<dbReference type="InterPro" id="IPR035906">
    <property type="entry name" value="MetI-like_sf"/>
</dbReference>
<dbReference type="Pfam" id="PF00528">
    <property type="entry name" value="BPD_transp_1"/>
    <property type="match status" value="1"/>
</dbReference>
<dbReference type="PANTHER" id="PTHR43163">
    <property type="entry name" value="DIPEPTIDE TRANSPORT SYSTEM PERMEASE PROTEIN DPPB-RELATED"/>
    <property type="match status" value="1"/>
</dbReference>
<dbReference type="RefSeq" id="WP_252444646.1">
    <property type="nucleotide sequence ID" value="NZ_JAGSOV010000070.1"/>
</dbReference>
<organism evidence="9 10">
    <name type="scientific">Pseudonocardia humida</name>
    <dbReference type="NCBI Taxonomy" id="2800819"/>
    <lineage>
        <taxon>Bacteria</taxon>
        <taxon>Bacillati</taxon>
        <taxon>Actinomycetota</taxon>
        <taxon>Actinomycetes</taxon>
        <taxon>Pseudonocardiales</taxon>
        <taxon>Pseudonocardiaceae</taxon>
        <taxon>Pseudonocardia</taxon>
    </lineage>
</organism>
<dbReference type="Proteomes" id="UP001165283">
    <property type="component" value="Unassembled WGS sequence"/>
</dbReference>
<keyword evidence="4 7" id="KW-0812">Transmembrane</keyword>
<dbReference type="CDD" id="cd06261">
    <property type="entry name" value="TM_PBP2"/>
    <property type="match status" value="1"/>
</dbReference>
<accession>A0ABT1A9K0</accession>
<evidence type="ECO:0000256" key="5">
    <source>
        <dbReference type="ARBA" id="ARBA00022989"/>
    </source>
</evidence>
<keyword evidence="6 7" id="KW-0472">Membrane</keyword>
<feature type="transmembrane region" description="Helical" evidence="7">
    <location>
        <begin position="176"/>
        <end position="196"/>
    </location>
</feature>
<evidence type="ECO:0000313" key="9">
    <source>
        <dbReference type="EMBL" id="MCO1659710.1"/>
    </source>
</evidence>
<proteinExistence type="inferred from homology"/>
<dbReference type="PROSITE" id="PS50928">
    <property type="entry name" value="ABC_TM1"/>
    <property type="match status" value="1"/>
</dbReference>
<evidence type="ECO:0000256" key="1">
    <source>
        <dbReference type="ARBA" id="ARBA00004651"/>
    </source>
</evidence>
<feature type="transmembrane region" description="Helical" evidence="7">
    <location>
        <begin position="236"/>
        <end position="257"/>
    </location>
</feature>
<evidence type="ECO:0000256" key="7">
    <source>
        <dbReference type="RuleBase" id="RU363032"/>
    </source>
</evidence>
<dbReference type="EMBL" id="JAGSOV010000070">
    <property type="protein sequence ID" value="MCO1659710.1"/>
    <property type="molecule type" value="Genomic_DNA"/>
</dbReference>
<evidence type="ECO:0000259" key="8">
    <source>
        <dbReference type="PROSITE" id="PS50928"/>
    </source>
</evidence>
<feature type="transmembrane region" description="Helical" evidence="7">
    <location>
        <begin position="101"/>
        <end position="122"/>
    </location>
</feature>
<keyword evidence="5 7" id="KW-1133">Transmembrane helix</keyword>
<dbReference type="Pfam" id="PF19300">
    <property type="entry name" value="BPD_transp_1_N"/>
    <property type="match status" value="1"/>
</dbReference>
<evidence type="ECO:0000256" key="4">
    <source>
        <dbReference type="ARBA" id="ARBA00022692"/>
    </source>
</evidence>
<protein>
    <submittedName>
        <fullName evidence="9">ABC transporter permease</fullName>
    </submittedName>
</protein>
<keyword evidence="2 7" id="KW-0813">Transport</keyword>
<feature type="transmembrane region" description="Helical" evidence="7">
    <location>
        <begin position="134"/>
        <end position="156"/>
    </location>
</feature>
<name>A0ABT1A9K0_9PSEU</name>
<dbReference type="InterPro" id="IPR045621">
    <property type="entry name" value="BPD_transp_1_N"/>
</dbReference>
<dbReference type="Gene3D" id="1.10.3720.10">
    <property type="entry name" value="MetI-like"/>
    <property type="match status" value="1"/>
</dbReference>
<comment type="caution">
    <text evidence="9">The sequence shown here is derived from an EMBL/GenBank/DDBJ whole genome shotgun (WGS) entry which is preliminary data.</text>
</comment>
<reference evidence="9" key="1">
    <citation type="submission" date="2021-04" db="EMBL/GenBank/DDBJ databases">
        <title>Pseudonocardia sp. nov., isolated from sandy soil of mangrove forest.</title>
        <authorList>
            <person name="Zan Z."/>
            <person name="Huang R."/>
            <person name="Liu W."/>
        </authorList>
    </citation>
    <scope>NUCLEOTIDE SEQUENCE</scope>
    <source>
        <strain evidence="9">S2-4</strain>
    </source>
</reference>
<evidence type="ECO:0000256" key="3">
    <source>
        <dbReference type="ARBA" id="ARBA00022475"/>
    </source>
</evidence>
<dbReference type="SUPFAM" id="SSF161098">
    <property type="entry name" value="MetI-like"/>
    <property type="match status" value="1"/>
</dbReference>
<comment type="subcellular location">
    <subcellularLocation>
        <location evidence="1 7">Cell membrane</location>
        <topology evidence="1 7">Multi-pass membrane protein</topology>
    </subcellularLocation>
</comment>